<feature type="non-terminal residue" evidence="5">
    <location>
        <position position="1"/>
    </location>
</feature>
<proteinExistence type="predicted"/>
<dbReference type="AlphaFoldDB" id="A0A7L0S2Z4"/>
<feature type="domain" description="KRAB" evidence="3">
    <location>
        <begin position="12"/>
        <end position="84"/>
    </location>
</feature>
<reference evidence="5 6" key="1">
    <citation type="submission" date="2019-09" db="EMBL/GenBank/DDBJ databases">
        <title>Bird 10,000 Genomes (B10K) Project - Family phase.</title>
        <authorList>
            <person name="Zhang G."/>
        </authorList>
    </citation>
    <scope>NUCLEOTIDE SEQUENCE [LARGE SCALE GENOMIC DNA]</scope>
    <source>
        <strain evidence="5">B10K-DU-008-63</strain>
    </source>
</reference>
<evidence type="ECO:0000256" key="2">
    <source>
        <dbReference type="SAM" id="MobiDB-lite"/>
    </source>
</evidence>
<dbReference type="SUPFAM" id="SSF109640">
    <property type="entry name" value="KRAB domain (Kruppel-associated box)"/>
    <property type="match status" value="1"/>
</dbReference>
<dbReference type="Pfam" id="PF03221">
    <property type="entry name" value="HTH_Tnp_Tc5"/>
    <property type="match status" value="1"/>
</dbReference>
<sequence>AGPAPAVFQEPVAFEDVAVYFSAEEWRGLAGWQKGLYKEVMMENYQLIASLAGSASPKPEVVLKLEQGEEPLLGDPPTAPVRGSPQAPSTAESPGSRLSSCAAGTGSKRKELSLADRVKLLQALESPSASLASVAKLFGISKSQAGRIGRRREQILADWRTNANPLRKRKREGKGGEVEDELFAWFQKALAHGERLSGPILKAKAQELAQTLGRDFEATDGWLCRWKNRHN</sequence>
<gene>
    <name evidence="5" type="primary">Tigd3_0</name>
    <name evidence="5" type="ORF">GLABRA_R15647</name>
</gene>
<dbReference type="InterPro" id="IPR036051">
    <property type="entry name" value="KRAB_dom_sf"/>
</dbReference>
<dbReference type="PANTHER" id="PTHR23232:SF118">
    <property type="entry name" value="ZINC FINGER PROTEIN 746"/>
    <property type="match status" value="1"/>
</dbReference>
<dbReference type="PROSITE" id="PS51253">
    <property type="entry name" value="HTH_CENPB"/>
    <property type="match status" value="1"/>
</dbReference>
<dbReference type="GO" id="GO:0003677">
    <property type="term" value="F:DNA binding"/>
    <property type="evidence" value="ECO:0007669"/>
    <property type="project" value="UniProtKB-KW"/>
</dbReference>
<evidence type="ECO:0000313" key="6">
    <source>
        <dbReference type="Proteomes" id="UP000591073"/>
    </source>
</evidence>
<feature type="compositionally biased region" description="Polar residues" evidence="2">
    <location>
        <begin position="86"/>
        <end position="99"/>
    </location>
</feature>
<dbReference type="PANTHER" id="PTHR23232">
    <property type="entry name" value="KRAB DOMAIN C2H2 ZINC FINGER"/>
    <property type="match status" value="1"/>
</dbReference>
<comment type="caution">
    <text evidence="5">The sequence shown here is derived from an EMBL/GenBank/DDBJ whole genome shotgun (WGS) entry which is preliminary data.</text>
</comment>
<dbReference type="Pfam" id="PF01352">
    <property type="entry name" value="KRAB"/>
    <property type="match status" value="1"/>
</dbReference>
<evidence type="ECO:0000313" key="5">
    <source>
        <dbReference type="EMBL" id="NXL36700.1"/>
    </source>
</evidence>
<dbReference type="SMART" id="SM00349">
    <property type="entry name" value="KRAB"/>
    <property type="match status" value="1"/>
</dbReference>
<dbReference type="OrthoDB" id="9909311at2759"/>
<evidence type="ECO:0000259" key="4">
    <source>
        <dbReference type="PROSITE" id="PS51253"/>
    </source>
</evidence>
<feature type="non-terminal residue" evidence="5">
    <location>
        <position position="231"/>
    </location>
</feature>
<dbReference type="Gene3D" id="6.10.140.140">
    <property type="match status" value="1"/>
</dbReference>
<keyword evidence="1" id="KW-0238">DNA-binding</keyword>
<dbReference type="PROSITE" id="PS50805">
    <property type="entry name" value="KRAB"/>
    <property type="match status" value="1"/>
</dbReference>
<protein>
    <submittedName>
        <fullName evidence="5">TIGD3 protein</fullName>
    </submittedName>
</protein>
<dbReference type="InterPro" id="IPR001909">
    <property type="entry name" value="KRAB"/>
</dbReference>
<dbReference type="InterPro" id="IPR006600">
    <property type="entry name" value="HTH_CenpB_DNA-bd_dom"/>
</dbReference>
<evidence type="ECO:0000259" key="3">
    <source>
        <dbReference type="PROSITE" id="PS50805"/>
    </source>
</evidence>
<evidence type="ECO:0000256" key="1">
    <source>
        <dbReference type="ARBA" id="ARBA00023125"/>
    </source>
</evidence>
<dbReference type="GO" id="GO:0006355">
    <property type="term" value="P:regulation of DNA-templated transcription"/>
    <property type="evidence" value="ECO:0007669"/>
    <property type="project" value="InterPro"/>
</dbReference>
<dbReference type="InterPro" id="IPR009057">
    <property type="entry name" value="Homeodomain-like_sf"/>
</dbReference>
<dbReference type="EMBL" id="VXAP01000523">
    <property type="protein sequence ID" value="NXL36700.1"/>
    <property type="molecule type" value="Genomic_DNA"/>
</dbReference>
<organism evidence="5 6">
    <name type="scientific">Glaucidium brasilianum</name>
    <name type="common">Ferruginous pygmy-owl</name>
    <dbReference type="NCBI Taxonomy" id="78217"/>
    <lineage>
        <taxon>Eukaryota</taxon>
        <taxon>Metazoa</taxon>
        <taxon>Chordata</taxon>
        <taxon>Craniata</taxon>
        <taxon>Vertebrata</taxon>
        <taxon>Euteleostomi</taxon>
        <taxon>Archelosauria</taxon>
        <taxon>Archosauria</taxon>
        <taxon>Dinosauria</taxon>
        <taxon>Saurischia</taxon>
        <taxon>Theropoda</taxon>
        <taxon>Coelurosauria</taxon>
        <taxon>Aves</taxon>
        <taxon>Neognathae</taxon>
        <taxon>Neoaves</taxon>
        <taxon>Telluraves</taxon>
        <taxon>Strigiformes</taxon>
        <taxon>Strigidae</taxon>
        <taxon>Glaucidium</taxon>
    </lineage>
</organism>
<dbReference type="CDD" id="cd07765">
    <property type="entry name" value="KRAB_A-box"/>
    <property type="match status" value="1"/>
</dbReference>
<keyword evidence="6" id="KW-1185">Reference proteome</keyword>
<accession>A0A7L0S2Z4</accession>
<dbReference type="InterPro" id="IPR050169">
    <property type="entry name" value="Krueppel_C2H2_ZnF"/>
</dbReference>
<name>A0A7L0S2Z4_GLABR</name>
<dbReference type="Gene3D" id="1.10.10.60">
    <property type="entry name" value="Homeodomain-like"/>
    <property type="match status" value="2"/>
</dbReference>
<dbReference type="SUPFAM" id="SSF46689">
    <property type="entry name" value="Homeodomain-like"/>
    <property type="match status" value="2"/>
</dbReference>
<dbReference type="SMART" id="SM00674">
    <property type="entry name" value="CENPB"/>
    <property type="match status" value="1"/>
</dbReference>
<dbReference type="Proteomes" id="UP000591073">
    <property type="component" value="Unassembled WGS sequence"/>
</dbReference>
<feature type="region of interest" description="Disordered" evidence="2">
    <location>
        <begin position="70"/>
        <end position="104"/>
    </location>
</feature>
<feature type="domain" description="HTH CENPB-type" evidence="4">
    <location>
        <begin position="166"/>
        <end position="231"/>
    </location>
</feature>